<protein>
    <recommendedName>
        <fullName evidence="3">Nudix hydrolase domain-containing protein</fullName>
    </recommendedName>
</protein>
<dbReference type="EMBL" id="JALJOR010000007">
    <property type="protein sequence ID" value="KAK9814606.1"/>
    <property type="molecule type" value="Genomic_DNA"/>
</dbReference>
<dbReference type="Pfam" id="PF00293">
    <property type="entry name" value="NUDIX"/>
    <property type="match status" value="1"/>
</dbReference>
<dbReference type="Proteomes" id="UP001489004">
    <property type="component" value="Unassembled WGS sequence"/>
</dbReference>
<dbReference type="PANTHER" id="PTHR16099">
    <property type="entry name" value="8-OXO-DGTP DIPHOSPHATES NUDT15"/>
    <property type="match status" value="1"/>
</dbReference>
<feature type="domain" description="Nudix hydrolase" evidence="3">
    <location>
        <begin position="7"/>
        <end position="135"/>
    </location>
</feature>
<dbReference type="PROSITE" id="PS00893">
    <property type="entry name" value="NUDIX_BOX"/>
    <property type="match status" value="1"/>
</dbReference>
<dbReference type="InterPro" id="IPR015797">
    <property type="entry name" value="NUDIX_hydrolase-like_dom_sf"/>
</dbReference>
<reference evidence="4 5" key="1">
    <citation type="journal article" date="2024" name="Nat. Commun.">
        <title>Phylogenomics reveals the evolutionary origins of lichenization in chlorophyte algae.</title>
        <authorList>
            <person name="Puginier C."/>
            <person name="Libourel C."/>
            <person name="Otte J."/>
            <person name="Skaloud P."/>
            <person name="Haon M."/>
            <person name="Grisel S."/>
            <person name="Petersen M."/>
            <person name="Berrin J.G."/>
            <person name="Delaux P.M."/>
            <person name="Dal Grande F."/>
            <person name="Keller J."/>
        </authorList>
    </citation>
    <scope>NUCLEOTIDE SEQUENCE [LARGE SCALE GENOMIC DNA]</scope>
    <source>
        <strain evidence="4 5">SAG 2043</strain>
    </source>
</reference>
<evidence type="ECO:0000313" key="5">
    <source>
        <dbReference type="Proteomes" id="UP001489004"/>
    </source>
</evidence>
<dbReference type="GO" id="GO:0006203">
    <property type="term" value="P:dGTP catabolic process"/>
    <property type="evidence" value="ECO:0007669"/>
    <property type="project" value="TreeGrafter"/>
</dbReference>
<dbReference type="InterPro" id="IPR000086">
    <property type="entry name" value="NUDIX_hydrolase_dom"/>
</dbReference>
<accession>A0AAW1Q1L4</accession>
<evidence type="ECO:0000256" key="1">
    <source>
        <dbReference type="ARBA" id="ARBA00022801"/>
    </source>
</evidence>
<organism evidence="4 5">
    <name type="scientific">[Myrmecia] bisecta</name>
    <dbReference type="NCBI Taxonomy" id="41462"/>
    <lineage>
        <taxon>Eukaryota</taxon>
        <taxon>Viridiplantae</taxon>
        <taxon>Chlorophyta</taxon>
        <taxon>core chlorophytes</taxon>
        <taxon>Trebouxiophyceae</taxon>
        <taxon>Trebouxiales</taxon>
        <taxon>Trebouxiaceae</taxon>
        <taxon>Myrmecia</taxon>
    </lineage>
</organism>
<dbReference type="PROSITE" id="PS51462">
    <property type="entry name" value="NUDIX"/>
    <property type="match status" value="1"/>
</dbReference>
<proteinExistence type="inferred from homology"/>
<dbReference type="AlphaFoldDB" id="A0AAW1Q1L4"/>
<dbReference type="InterPro" id="IPR020084">
    <property type="entry name" value="NUDIX_hydrolase_CS"/>
</dbReference>
<dbReference type="Gene3D" id="3.90.79.10">
    <property type="entry name" value="Nucleoside Triphosphate Pyrophosphohydrolase"/>
    <property type="match status" value="1"/>
</dbReference>
<keyword evidence="5" id="KW-1185">Reference proteome</keyword>
<keyword evidence="1 2" id="KW-0378">Hydrolase</keyword>
<dbReference type="GO" id="GO:0035539">
    <property type="term" value="F:8-oxo-7,8-dihydrodeoxyguanosine triphosphate pyrophosphatase activity"/>
    <property type="evidence" value="ECO:0007669"/>
    <property type="project" value="TreeGrafter"/>
</dbReference>
<evidence type="ECO:0000313" key="4">
    <source>
        <dbReference type="EMBL" id="KAK9814606.1"/>
    </source>
</evidence>
<comment type="caution">
    <text evidence="4">The sequence shown here is derived from an EMBL/GenBank/DDBJ whole genome shotgun (WGS) entry which is preliminary data.</text>
</comment>
<dbReference type="GO" id="GO:0005829">
    <property type="term" value="C:cytosol"/>
    <property type="evidence" value="ECO:0007669"/>
    <property type="project" value="TreeGrafter"/>
</dbReference>
<name>A0AAW1Q1L4_9CHLO</name>
<dbReference type="PRINTS" id="PR00502">
    <property type="entry name" value="NUDIXFAMILY"/>
</dbReference>
<gene>
    <name evidence="4" type="ORF">WJX72_008515</name>
</gene>
<evidence type="ECO:0000256" key="2">
    <source>
        <dbReference type="RuleBase" id="RU003476"/>
    </source>
</evidence>
<dbReference type="PANTHER" id="PTHR16099:SF5">
    <property type="entry name" value="NUCLEOTIDE TRIPHOSPHATE DIPHOSPHATASE NUDT15"/>
    <property type="match status" value="1"/>
</dbReference>
<dbReference type="SUPFAM" id="SSF55811">
    <property type="entry name" value="Nudix"/>
    <property type="match status" value="1"/>
</dbReference>
<dbReference type="FunFam" id="3.90.79.10:FF:000060">
    <property type="entry name" value="Nudix hydrolase 1"/>
    <property type="match status" value="1"/>
</dbReference>
<evidence type="ECO:0000259" key="3">
    <source>
        <dbReference type="PROSITE" id="PS51462"/>
    </source>
</evidence>
<sequence>MGSEPGAPRVGIGVLICKADKVLVGKRKGSHGGGEWALPGGKLEMGESFEDCARREVLEETGIQLGAVAFQAVENSVFSNTVHYVTLFMRAEVGEATEAQNLEPDKCEGWQWVGWDDIPQPTFLPLKLLLQRGHQLFPHR</sequence>
<comment type="similarity">
    <text evidence="2">Belongs to the Nudix hydrolase family.</text>
</comment>
<dbReference type="CDD" id="cd04678">
    <property type="entry name" value="NUDIX_MTH2_Nudt15"/>
    <property type="match status" value="1"/>
</dbReference>
<dbReference type="InterPro" id="IPR020476">
    <property type="entry name" value="Nudix_hydrolase"/>
</dbReference>